<sequence>MGRIRVGQPHVAPDTPTHVRGIRQGNEGPGDRQPGHHEDGTADARRSTGVQGRKHNAIMKIMPNISPG</sequence>
<evidence type="ECO:0000313" key="3">
    <source>
        <dbReference type="Proteomes" id="UP000175829"/>
    </source>
</evidence>
<proteinExistence type="predicted"/>
<dbReference type="PATRIC" id="fig|943816.4.peg.3329"/>
<feature type="compositionally biased region" description="Basic and acidic residues" evidence="1">
    <location>
        <begin position="29"/>
        <end position="46"/>
    </location>
</feature>
<comment type="caution">
    <text evidence="2">The sequence shown here is derived from an EMBL/GenBank/DDBJ whole genome shotgun (WGS) entry which is preliminary data.</text>
</comment>
<evidence type="ECO:0000256" key="1">
    <source>
        <dbReference type="SAM" id="MobiDB-lite"/>
    </source>
</evidence>
<dbReference type="Proteomes" id="UP000175829">
    <property type="component" value="Unassembled WGS sequence"/>
</dbReference>
<evidence type="ECO:0000313" key="2">
    <source>
        <dbReference type="EMBL" id="OEU99577.1"/>
    </source>
</evidence>
<reference evidence="2 3" key="1">
    <citation type="journal article" date="2016" name="Front. Microbiol.">
        <title>Comparative Genomics Analysis of Streptomyces Species Reveals Their Adaptation to the Marine Environment and Their Diversity at the Genomic Level.</title>
        <authorList>
            <person name="Tian X."/>
            <person name="Zhang Z."/>
            <person name="Yang T."/>
            <person name="Chen M."/>
            <person name="Li J."/>
            <person name="Chen F."/>
            <person name="Yang J."/>
            <person name="Li W."/>
            <person name="Zhang B."/>
            <person name="Zhang Z."/>
            <person name="Wu J."/>
            <person name="Zhang C."/>
            <person name="Long L."/>
            <person name="Xiao J."/>
        </authorList>
    </citation>
    <scope>NUCLEOTIDE SEQUENCE [LARGE SCALE GENOMIC DNA]</scope>
    <source>
        <strain evidence="2 3">SCSIO M10379</strain>
    </source>
</reference>
<dbReference type="RefSeq" id="WP_019354010.1">
    <property type="nucleotide sequence ID" value="NZ_LJGV01000022.1"/>
</dbReference>
<dbReference type="EMBL" id="LJGV01000022">
    <property type="protein sequence ID" value="OEU99577.1"/>
    <property type="molecule type" value="Genomic_DNA"/>
</dbReference>
<organism evidence="2 3">
    <name type="scientific">Streptomyces qinglanensis</name>
    <dbReference type="NCBI Taxonomy" id="943816"/>
    <lineage>
        <taxon>Bacteria</taxon>
        <taxon>Bacillati</taxon>
        <taxon>Actinomycetota</taxon>
        <taxon>Actinomycetes</taxon>
        <taxon>Kitasatosporales</taxon>
        <taxon>Streptomycetaceae</taxon>
        <taxon>Streptomyces</taxon>
    </lineage>
</organism>
<dbReference type="AlphaFoldDB" id="A0A1E7K6N0"/>
<accession>A0A1E7K6N0</accession>
<protein>
    <submittedName>
        <fullName evidence="2">Uncharacterized protein</fullName>
    </submittedName>
</protein>
<name>A0A1E7K6N0_9ACTN</name>
<feature type="region of interest" description="Disordered" evidence="1">
    <location>
        <begin position="1"/>
        <end position="68"/>
    </location>
</feature>
<gene>
    <name evidence="2" type="ORF">AN217_19135</name>
</gene>